<name>A0ABT8S054_9BURK</name>
<dbReference type="PANTHER" id="PTHR12428:SF65">
    <property type="entry name" value="CYTOCHROME C OXIDASE ASSEMBLY PROTEIN COX18, MITOCHONDRIAL"/>
    <property type="match status" value="1"/>
</dbReference>
<dbReference type="InterPro" id="IPR028055">
    <property type="entry name" value="YidC/Oxa/ALB_C"/>
</dbReference>
<evidence type="ECO:0000256" key="1">
    <source>
        <dbReference type="ARBA" id="ARBA00004429"/>
    </source>
</evidence>
<proteinExistence type="inferred from homology"/>
<keyword evidence="5 13" id="KW-1003">Cell membrane</keyword>
<dbReference type="PRINTS" id="PR01900">
    <property type="entry name" value="YIDCPROTEIN"/>
</dbReference>
<dbReference type="EMBL" id="JAUKVY010000002">
    <property type="protein sequence ID" value="MDO1531367.1"/>
    <property type="molecule type" value="Genomic_DNA"/>
</dbReference>
<keyword evidence="9 13" id="KW-0472">Membrane</keyword>
<protein>
    <recommendedName>
        <fullName evidence="3 13">Membrane protein insertase YidC</fullName>
    </recommendedName>
    <alternativeName>
        <fullName evidence="12 13">Foldase YidC</fullName>
    </alternativeName>
    <alternativeName>
        <fullName evidence="11 13">Membrane integrase YidC</fullName>
    </alternativeName>
    <alternativeName>
        <fullName evidence="13">Membrane protein YidC</fullName>
    </alternativeName>
</protein>
<feature type="transmembrane region" description="Helical" evidence="13">
    <location>
        <begin position="7"/>
        <end position="24"/>
    </location>
</feature>
<evidence type="ECO:0000256" key="8">
    <source>
        <dbReference type="ARBA" id="ARBA00022989"/>
    </source>
</evidence>
<evidence type="ECO:0000256" key="5">
    <source>
        <dbReference type="ARBA" id="ARBA00022475"/>
    </source>
</evidence>
<keyword evidence="7 13" id="KW-0653">Protein transport</keyword>
<evidence type="ECO:0000256" key="2">
    <source>
        <dbReference type="ARBA" id="ARBA00010527"/>
    </source>
</evidence>
<keyword evidence="10 13" id="KW-0143">Chaperone</keyword>
<evidence type="ECO:0000256" key="10">
    <source>
        <dbReference type="ARBA" id="ARBA00023186"/>
    </source>
</evidence>
<keyword evidence="6 13" id="KW-0812">Transmembrane</keyword>
<evidence type="ECO:0000256" key="4">
    <source>
        <dbReference type="ARBA" id="ARBA00022448"/>
    </source>
</evidence>
<feature type="domain" description="Membrane insertase YidC/Oxa/ALB C-terminal" evidence="14">
    <location>
        <begin position="394"/>
        <end position="572"/>
    </location>
</feature>
<comment type="function">
    <text evidence="13">Required for the insertion and/or proper folding and/or complex formation of integral membrane proteins into the membrane. Involved in integration of membrane proteins that insert both dependently and independently of the Sec translocase complex, as well as at least some lipoproteins. Aids folding of multispanning membrane proteins.</text>
</comment>
<feature type="transmembrane region" description="Helical" evidence="13">
    <location>
        <begin position="394"/>
        <end position="414"/>
    </location>
</feature>
<comment type="subunit">
    <text evidence="13">Interacts with the Sec translocase complex via SecD. Specifically interacts with transmembrane segments of nascent integral membrane proteins during membrane integration.</text>
</comment>
<keyword evidence="4 13" id="KW-0813">Transport</keyword>
<keyword evidence="17" id="KW-1185">Reference proteome</keyword>
<dbReference type="Pfam" id="PF02096">
    <property type="entry name" value="60KD_IMP"/>
    <property type="match status" value="1"/>
</dbReference>
<evidence type="ECO:0000256" key="9">
    <source>
        <dbReference type="ARBA" id="ARBA00023136"/>
    </source>
</evidence>
<dbReference type="HAMAP" id="MF_01810">
    <property type="entry name" value="YidC_type1"/>
    <property type="match status" value="1"/>
</dbReference>
<reference evidence="16" key="1">
    <citation type="submission" date="2023-06" db="EMBL/GenBank/DDBJ databases">
        <authorList>
            <person name="Jiang Y."/>
            <person name="Liu Q."/>
        </authorList>
    </citation>
    <scope>NUCLEOTIDE SEQUENCE</scope>
    <source>
        <strain evidence="16">CGMCC 1.12090</strain>
    </source>
</reference>
<feature type="transmembrane region" description="Helical" evidence="13">
    <location>
        <begin position="533"/>
        <end position="557"/>
    </location>
</feature>
<feature type="domain" description="Membrane insertase YidC N-terminal" evidence="15">
    <location>
        <begin position="134"/>
        <end position="383"/>
    </location>
</feature>
<evidence type="ECO:0000313" key="16">
    <source>
        <dbReference type="EMBL" id="MDO1531367.1"/>
    </source>
</evidence>
<evidence type="ECO:0000259" key="15">
    <source>
        <dbReference type="Pfam" id="PF14849"/>
    </source>
</evidence>
<evidence type="ECO:0000256" key="13">
    <source>
        <dbReference type="HAMAP-Rule" id="MF_01810"/>
    </source>
</evidence>
<gene>
    <name evidence="13 16" type="primary">yidC</name>
    <name evidence="16" type="ORF">Q2T77_03620</name>
</gene>
<dbReference type="PANTHER" id="PTHR12428">
    <property type="entry name" value="OXA1"/>
    <property type="match status" value="1"/>
</dbReference>
<dbReference type="NCBIfam" id="TIGR03592">
    <property type="entry name" value="yidC_oxa1_cterm"/>
    <property type="match status" value="1"/>
</dbReference>
<comment type="similarity">
    <text evidence="2 13">Belongs to the OXA1/ALB3/YidC family. Type 1 subfamily.</text>
</comment>
<feature type="transmembrane region" description="Helical" evidence="13">
    <location>
        <begin position="457"/>
        <end position="480"/>
    </location>
</feature>
<dbReference type="NCBIfam" id="NF002352">
    <property type="entry name" value="PRK01318.1-3"/>
    <property type="match status" value="1"/>
</dbReference>
<dbReference type="CDD" id="cd20070">
    <property type="entry name" value="5TM_YidC_Alb3"/>
    <property type="match status" value="1"/>
</dbReference>
<dbReference type="InterPro" id="IPR019998">
    <property type="entry name" value="Membr_insert_YidC"/>
</dbReference>
<evidence type="ECO:0000256" key="11">
    <source>
        <dbReference type="ARBA" id="ARBA00033245"/>
    </source>
</evidence>
<dbReference type="PRINTS" id="PR00701">
    <property type="entry name" value="60KDINNERMP"/>
</dbReference>
<dbReference type="InterPro" id="IPR001708">
    <property type="entry name" value="YidC/ALB3/OXA1/COX18"/>
</dbReference>
<dbReference type="InterPro" id="IPR038221">
    <property type="entry name" value="YidC_periplasmic_sf"/>
</dbReference>
<comment type="subcellular location">
    <subcellularLocation>
        <location evidence="1">Cell inner membrane</location>
        <topology evidence="1">Multi-pass membrane protein</topology>
    </subcellularLocation>
    <subcellularLocation>
        <location evidence="13">Cell membrane</location>
        <topology evidence="13">Multi-pass membrane protein</topology>
    </subcellularLocation>
</comment>
<evidence type="ECO:0000256" key="6">
    <source>
        <dbReference type="ARBA" id="ARBA00022692"/>
    </source>
</evidence>
<dbReference type="InterPro" id="IPR047196">
    <property type="entry name" value="YidC_ALB_C"/>
</dbReference>
<dbReference type="CDD" id="cd19961">
    <property type="entry name" value="EcYidC-like_peri"/>
    <property type="match status" value="1"/>
</dbReference>
<evidence type="ECO:0000259" key="14">
    <source>
        <dbReference type="Pfam" id="PF02096"/>
    </source>
</evidence>
<sequence>MNDIRRTILWVIFGFSLVLLWDQWQVYNGHKPTFLPSAKTAAPADSSAPPAASASGVPAAAAPAAGAVPVQGSAPAIGERVTVSTDVFKATIDGEGGTLSELQLLQFLDQTNHGGLVEWARRLVGLPVPQNEVHPVLLMENGSPATRYVAQTGLLNTVDTGDRFPNHLSLMTARPGPRELAEGQNKLEVVFESQPVGGIKYVKTYVFQRGDYTIRVNHQVVNVSDKPRDAQLYLQFTRHGTVAAGTMFGTNTFTGPAIYTEQKKFQKIDFSAITKGKVELPAPADNGWVAMVQHYFVSAWLLNVPGSDTIKREFRVADLGNNLFSVAMVLKLPELAPGASQTIDSNLFAGPEEEKKLEAIATGLDLVKDYGIFAIISKPLYWLLNKLHGILGNWGWSIVALVVLLKAAFYWLNAKAYASMAKMKAINPKIMEMRERLKDKPQEMQQEMMRIYREEKVNPMGGCFPIVIQIPVFIALYWVLLSSVEMRHAPWILWIHDLSAPDPWFILPVVMTATSLFQTWLNPTPPDPMQAKLMWIMPLAFSVMFIFFPAGLVLYWITNNVLSIAQQWFINKRLGVLGNPPKKPKAPILAKPGK</sequence>
<dbReference type="InterPro" id="IPR028053">
    <property type="entry name" value="Membr_insert_YidC_N"/>
</dbReference>
<dbReference type="Proteomes" id="UP001169027">
    <property type="component" value="Unassembled WGS sequence"/>
</dbReference>
<evidence type="ECO:0000313" key="17">
    <source>
        <dbReference type="Proteomes" id="UP001169027"/>
    </source>
</evidence>
<organism evidence="16 17">
    <name type="scientific">Variovorax ginsengisoli</name>
    <dbReference type="NCBI Taxonomy" id="363844"/>
    <lineage>
        <taxon>Bacteria</taxon>
        <taxon>Pseudomonadati</taxon>
        <taxon>Pseudomonadota</taxon>
        <taxon>Betaproteobacteria</taxon>
        <taxon>Burkholderiales</taxon>
        <taxon>Comamonadaceae</taxon>
        <taxon>Variovorax</taxon>
    </lineage>
</organism>
<dbReference type="Gene3D" id="2.70.98.90">
    <property type="match status" value="1"/>
</dbReference>
<evidence type="ECO:0000256" key="3">
    <source>
        <dbReference type="ARBA" id="ARBA00015325"/>
    </source>
</evidence>
<dbReference type="Pfam" id="PF14849">
    <property type="entry name" value="YidC_periplas"/>
    <property type="match status" value="1"/>
</dbReference>
<keyword evidence="8 13" id="KW-1133">Transmembrane helix</keyword>
<accession>A0ABT8S054</accession>
<dbReference type="RefSeq" id="WP_301803888.1">
    <property type="nucleotide sequence ID" value="NZ_JAUJZH010000002.1"/>
</dbReference>
<evidence type="ECO:0000256" key="7">
    <source>
        <dbReference type="ARBA" id="ARBA00022927"/>
    </source>
</evidence>
<comment type="caution">
    <text evidence="16">The sequence shown here is derived from an EMBL/GenBank/DDBJ whole genome shotgun (WGS) entry which is preliminary data.</text>
</comment>
<evidence type="ECO:0000256" key="12">
    <source>
        <dbReference type="ARBA" id="ARBA00033342"/>
    </source>
</evidence>
<dbReference type="NCBIfam" id="TIGR03593">
    <property type="entry name" value="yidC_nterm"/>
    <property type="match status" value="2"/>
</dbReference>